<evidence type="ECO:0000256" key="1">
    <source>
        <dbReference type="SAM" id="MobiDB-lite"/>
    </source>
</evidence>
<sequence length="286" mass="31005">MRSFPSLPVVTGPHAPDDLLDGHLWILELIDGTGLRFRMDESGLLRFGGPDATYADDEDVPLALRPAVRHVREAFDREALRAAVDDPEGVTFLGVATHRRGTNYDWDRLPPFLGTDVYSADADAFRPPDAVAAIFDGVGVTAVNAVEREVHARDFDPTDYAIPESAWRDGPAAGVDVRNKRGGRGKIAGDGCGRGTAEDEETDAATDGNALAETHATPERFDRVVAVLDRRGDPVTVDELADRTVESIARETTVSVGDGNGVDTEALRVAVVERARAYLDERTEEW</sequence>
<organism evidence="2 3">
    <name type="scientific">Halorubrum laminariae</name>
    <dbReference type="NCBI Taxonomy" id="1433523"/>
    <lineage>
        <taxon>Archaea</taxon>
        <taxon>Methanobacteriati</taxon>
        <taxon>Methanobacteriota</taxon>
        <taxon>Stenosarchaea group</taxon>
        <taxon>Halobacteria</taxon>
        <taxon>Halobacteriales</taxon>
        <taxon>Haloferacaceae</taxon>
        <taxon>Halorubrum</taxon>
    </lineage>
</organism>
<proteinExistence type="predicted"/>
<dbReference type="RefSeq" id="WP_256418508.1">
    <property type="nucleotide sequence ID" value="NZ_JANHDL010000006.1"/>
</dbReference>
<comment type="caution">
    <text evidence="2">The sequence shown here is derived from an EMBL/GenBank/DDBJ whole genome shotgun (WGS) entry which is preliminary data.</text>
</comment>
<evidence type="ECO:0000313" key="2">
    <source>
        <dbReference type="EMBL" id="MFD1569059.1"/>
    </source>
</evidence>
<evidence type="ECO:0000313" key="3">
    <source>
        <dbReference type="Proteomes" id="UP001597185"/>
    </source>
</evidence>
<gene>
    <name evidence="2" type="ORF">ACFR9T_00360</name>
</gene>
<accession>A0ABD6BWN7</accession>
<dbReference type="AlphaFoldDB" id="A0ABD6BWN7"/>
<evidence type="ECO:0008006" key="4">
    <source>
        <dbReference type="Google" id="ProtNLM"/>
    </source>
</evidence>
<feature type="region of interest" description="Disordered" evidence="1">
    <location>
        <begin position="189"/>
        <end position="209"/>
    </location>
</feature>
<dbReference type="EMBL" id="JBHUDB010000001">
    <property type="protein sequence ID" value="MFD1569059.1"/>
    <property type="molecule type" value="Genomic_DNA"/>
</dbReference>
<name>A0ABD6BWN7_9EURY</name>
<reference evidence="2 3" key="1">
    <citation type="journal article" date="2019" name="Int. J. Syst. Evol. Microbiol.">
        <title>The Global Catalogue of Microorganisms (GCM) 10K type strain sequencing project: providing services to taxonomists for standard genome sequencing and annotation.</title>
        <authorList>
            <consortium name="The Broad Institute Genomics Platform"/>
            <consortium name="The Broad Institute Genome Sequencing Center for Infectious Disease"/>
            <person name="Wu L."/>
            <person name="Ma J."/>
        </authorList>
    </citation>
    <scope>NUCLEOTIDE SEQUENCE [LARGE SCALE GENOMIC DNA]</scope>
    <source>
        <strain evidence="2 3">CGMCC 1.12689</strain>
    </source>
</reference>
<dbReference type="Proteomes" id="UP001597185">
    <property type="component" value="Unassembled WGS sequence"/>
</dbReference>
<keyword evidence="3" id="KW-1185">Reference proteome</keyword>
<protein>
    <recommendedName>
        <fullName evidence="4">RNA ligase domain-containing protein</fullName>
    </recommendedName>
</protein>